<proteinExistence type="predicted"/>
<dbReference type="SUPFAM" id="SSF46785">
    <property type="entry name" value="Winged helix' DNA-binding domain"/>
    <property type="match status" value="1"/>
</dbReference>
<organism evidence="2 3">
    <name type="scientific">Leptolyngbya iicbica LK</name>
    <dbReference type="NCBI Taxonomy" id="2294035"/>
    <lineage>
        <taxon>Bacteria</taxon>
        <taxon>Bacillati</taxon>
        <taxon>Cyanobacteriota</taxon>
        <taxon>Cyanophyceae</taxon>
        <taxon>Leptolyngbyales</taxon>
        <taxon>Leptolyngbyaceae</taxon>
        <taxon>Leptolyngbya group</taxon>
        <taxon>Leptolyngbya</taxon>
        <taxon>Leptolyngbya iicbica</taxon>
    </lineage>
</organism>
<evidence type="ECO:0000313" key="3">
    <source>
        <dbReference type="Proteomes" id="UP000292459"/>
    </source>
</evidence>
<dbReference type="EMBL" id="QVFV01000003">
    <property type="protein sequence ID" value="RZM77829.1"/>
    <property type="molecule type" value="Genomic_DNA"/>
</dbReference>
<name>A0A4Q7E6Z3_9CYAN</name>
<dbReference type="Pfam" id="PF03551">
    <property type="entry name" value="PadR"/>
    <property type="match status" value="1"/>
</dbReference>
<dbReference type="OrthoDB" id="9808017at2"/>
<dbReference type="AlphaFoldDB" id="A0A4Q7E6Z3"/>
<dbReference type="PANTHER" id="PTHR33169">
    <property type="entry name" value="PADR-FAMILY TRANSCRIPTIONAL REGULATOR"/>
    <property type="match status" value="1"/>
</dbReference>
<dbReference type="RefSeq" id="WP_052288419.1">
    <property type="nucleotide sequence ID" value="NZ_QVFV01000003.1"/>
</dbReference>
<sequence>MEKLKLTSLEEAIMLAIVHQPRYGQDIVEVVSAASQGEYQIGCGTLYPALKRLSQRGFIQAHKRQENLAVRNGHSRCYYEVTTVGRDMLLRIESIRDQIKSQSQIHEALT</sequence>
<dbReference type="PANTHER" id="PTHR33169:SF14">
    <property type="entry name" value="TRANSCRIPTIONAL REGULATOR RV3488"/>
    <property type="match status" value="1"/>
</dbReference>
<dbReference type="InterPro" id="IPR036388">
    <property type="entry name" value="WH-like_DNA-bd_sf"/>
</dbReference>
<feature type="domain" description="Transcription regulator PadR N-terminal" evidence="1">
    <location>
        <begin position="16"/>
        <end position="89"/>
    </location>
</feature>
<dbReference type="InterPro" id="IPR036390">
    <property type="entry name" value="WH_DNA-bd_sf"/>
</dbReference>
<dbReference type="InterPro" id="IPR005149">
    <property type="entry name" value="Tscrpt_reg_PadR_N"/>
</dbReference>
<reference evidence="2 3" key="1">
    <citation type="submission" date="2018-11" db="EMBL/GenBank/DDBJ databases">
        <title>Whole genome sequencing of an environmental sample.</title>
        <authorList>
            <person name="Sarangi A.N."/>
            <person name="Singh D."/>
            <person name="Tripathy S."/>
        </authorList>
    </citation>
    <scope>NUCLEOTIDE SEQUENCE [LARGE SCALE GENOMIC DNA]</scope>
    <source>
        <strain evidence="2 3">Lakshadweep</strain>
    </source>
</reference>
<dbReference type="InterPro" id="IPR052509">
    <property type="entry name" value="Metal_resp_DNA-bind_regulator"/>
</dbReference>
<evidence type="ECO:0000313" key="2">
    <source>
        <dbReference type="EMBL" id="RZM77829.1"/>
    </source>
</evidence>
<dbReference type="Gene3D" id="1.10.10.10">
    <property type="entry name" value="Winged helix-like DNA-binding domain superfamily/Winged helix DNA-binding domain"/>
    <property type="match status" value="1"/>
</dbReference>
<accession>A0A4Q7E6Z3</accession>
<comment type="caution">
    <text evidence="2">The sequence shown here is derived from an EMBL/GenBank/DDBJ whole genome shotgun (WGS) entry which is preliminary data.</text>
</comment>
<keyword evidence="3" id="KW-1185">Reference proteome</keyword>
<protein>
    <submittedName>
        <fullName evidence="2">PadR family transcriptional regulator</fullName>
    </submittedName>
</protein>
<dbReference type="Proteomes" id="UP000292459">
    <property type="component" value="Unassembled WGS sequence"/>
</dbReference>
<gene>
    <name evidence="2" type="ORF">DYY88_14755</name>
</gene>
<evidence type="ECO:0000259" key="1">
    <source>
        <dbReference type="Pfam" id="PF03551"/>
    </source>
</evidence>